<dbReference type="EMBL" id="WAAR01000112">
    <property type="protein sequence ID" value="KAB1108541.1"/>
    <property type="molecule type" value="Genomic_DNA"/>
</dbReference>
<feature type="transmembrane region" description="Helical" evidence="1">
    <location>
        <begin position="167"/>
        <end position="189"/>
    </location>
</feature>
<evidence type="ECO:0000313" key="2">
    <source>
        <dbReference type="EMBL" id="KAB1108541.1"/>
    </source>
</evidence>
<dbReference type="Proteomes" id="UP000471364">
    <property type="component" value="Unassembled WGS sequence"/>
</dbReference>
<organism evidence="2 3">
    <name type="scientific">Micromonospora aurantiaca</name>
    <name type="common">nom. illeg.</name>
    <dbReference type="NCBI Taxonomy" id="47850"/>
    <lineage>
        <taxon>Bacteria</taxon>
        <taxon>Bacillati</taxon>
        <taxon>Actinomycetota</taxon>
        <taxon>Actinomycetes</taxon>
        <taxon>Micromonosporales</taxon>
        <taxon>Micromonosporaceae</taxon>
        <taxon>Micromonospora</taxon>
    </lineage>
</organism>
<dbReference type="InterPro" id="IPR049920">
    <property type="entry name" value="IK1_05631-like"/>
</dbReference>
<comment type="caution">
    <text evidence="2">The sequence shown here is derived from an EMBL/GenBank/DDBJ whole genome shotgun (WGS) entry which is preliminary data.</text>
</comment>
<accession>A0ABQ6UCA1</accession>
<dbReference type="Pfam" id="PF18159">
    <property type="entry name" value="S_4TM"/>
    <property type="match status" value="1"/>
</dbReference>
<dbReference type="RefSeq" id="WP_151014440.1">
    <property type="nucleotide sequence ID" value="NZ_JBNJLV010000001.1"/>
</dbReference>
<proteinExistence type="predicted"/>
<keyword evidence="1" id="KW-0472">Membrane</keyword>
<feature type="transmembrane region" description="Helical" evidence="1">
    <location>
        <begin position="63"/>
        <end position="79"/>
    </location>
</feature>
<evidence type="ECO:0000256" key="1">
    <source>
        <dbReference type="SAM" id="Phobius"/>
    </source>
</evidence>
<keyword evidence="1" id="KW-1133">Transmembrane helix</keyword>
<gene>
    <name evidence="2" type="ORF">F6X54_22135</name>
</gene>
<keyword evidence="3" id="KW-1185">Reference proteome</keyword>
<evidence type="ECO:0008006" key="4">
    <source>
        <dbReference type="Google" id="ProtNLM"/>
    </source>
</evidence>
<feature type="transmembrane region" description="Helical" evidence="1">
    <location>
        <begin position="40"/>
        <end position="57"/>
    </location>
</feature>
<evidence type="ECO:0000313" key="3">
    <source>
        <dbReference type="Proteomes" id="UP000471364"/>
    </source>
</evidence>
<protein>
    <recommendedName>
        <fullName evidence="4">DUF4231 domain-containing protein</fullName>
    </recommendedName>
</protein>
<sequence length="303" mass="34092">MPEGASARITQRQDEPQHLNRLLAYSRDYQIAHRWRRARALGTFALAAVGPFISLFIPATTDLVAAISAGWLVLGRTLLTGMEQRATHHATRVQELYDTNLFHLPWNTALAGRKPAPEDVAASARHITDDSKHRNWYSVDLGTTPWPADVLLCQRQSMVWSRQEHRAYSATILTTGVIWFIIGLVIALMRDLSLADYLIKIFLPSAPAFLDTIELARQHWQHANARQQAEHKIDDLWQAYTTQPDTLTISNCREVQDAAFLLRRDGPRVPNLFYKLRRARSEANTKAGTATLLAGDNPGDAPN</sequence>
<name>A0ABQ6UCA1_9ACTN</name>
<reference evidence="2 3" key="1">
    <citation type="submission" date="2019-09" db="EMBL/GenBank/DDBJ databases">
        <title>High taxonomic diversity of Micromonospora strains isolated from Medicago sativa nodules in different geographical locations.</title>
        <authorList>
            <person name="Martinez-Hidalgo P."/>
            <person name="Flores-Felix J.D."/>
            <person name="Velazquez E."/>
            <person name="Brau L."/>
            <person name="Trujillo M.E."/>
            <person name="Martinez-Molina E."/>
        </authorList>
    </citation>
    <scope>NUCLEOTIDE SEQUENCE [LARGE SCALE GENOMIC DNA]</scope>
    <source>
        <strain evidence="2 3">ALFB5</strain>
    </source>
</reference>
<keyword evidence="1" id="KW-0812">Transmembrane</keyword>